<accession>A0A0F9SW85</accession>
<evidence type="ECO:0000313" key="1">
    <source>
        <dbReference type="EMBL" id="KKN66877.1"/>
    </source>
</evidence>
<reference evidence="1" key="1">
    <citation type="journal article" date="2015" name="Nature">
        <title>Complex archaea that bridge the gap between prokaryotes and eukaryotes.</title>
        <authorList>
            <person name="Spang A."/>
            <person name="Saw J.H."/>
            <person name="Jorgensen S.L."/>
            <person name="Zaremba-Niedzwiedzka K."/>
            <person name="Martijn J."/>
            <person name="Lind A.E."/>
            <person name="van Eijk R."/>
            <person name="Schleper C."/>
            <person name="Guy L."/>
            <person name="Ettema T.J."/>
        </authorList>
    </citation>
    <scope>NUCLEOTIDE SEQUENCE</scope>
</reference>
<dbReference type="AlphaFoldDB" id="A0A0F9SW85"/>
<proteinExistence type="predicted"/>
<gene>
    <name evidence="1" type="ORF">LCGC14_0467450</name>
</gene>
<sequence length="43" mass="4732">MKLIILEEVETASELVDLLQHIAGLIEGGNTSGYHPGWRIEQA</sequence>
<comment type="caution">
    <text evidence="1">The sequence shown here is derived from an EMBL/GenBank/DDBJ whole genome shotgun (WGS) entry which is preliminary data.</text>
</comment>
<name>A0A0F9SW85_9ZZZZ</name>
<protein>
    <submittedName>
        <fullName evidence="1">Uncharacterized protein</fullName>
    </submittedName>
</protein>
<organism evidence="1">
    <name type="scientific">marine sediment metagenome</name>
    <dbReference type="NCBI Taxonomy" id="412755"/>
    <lineage>
        <taxon>unclassified sequences</taxon>
        <taxon>metagenomes</taxon>
        <taxon>ecological metagenomes</taxon>
    </lineage>
</organism>
<dbReference type="EMBL" id="LAZR01000488">
    <property type="protein sequence ID" value="KKN66877.1"/>
    <property type="molecule type" value="Genomic_DNA"/>
</dbReference>